<feature type="transmembrane region" description="Helical" evidence="1">
    <location>
        <begin position="133"/>
        <end position="155"/>
    </location>
</feature>
<feature type="transmembrane region" description="Helical" evidence="1">
    <location>
        <begin position="12"/>
        <end position="34"/>
    </location>
</feature>
<feature type="transmembrane region" description="Helical" evidence="1">
    <location>
        <begin position="54"/>
        <end position="76"/>
    </location>
</feature>
<keyword evidence="1" id="KW-1133">Transmembrane helix</keyword>
<name>A0ABV3N8L2_9ACTO</name>
<protein>
    <submittedName>
        <fullName evidence="2">ABC transporter</fullName>
    </submittedName>
</protein>
<organism evidence="2 3">
    <name type="scientific">Trueperella pyogenes</name>
    <dbReference type="NCBI Taxonomy" id="1661"/>
    <lineage>
        <taxon>Bacteria</taxon>
        <taxon>Bacillati</taxon>
        <taxon>Actinomycetota</taxon>
        <taxon>Actinomycetes</taxon>
        <taxon>Actinomycetales</taxon>
        <taxon>Actinomycetaceae</taxon>
        <taxon>Trueperella</taxon>
    </lineage>
</organism>
<dbReference type="RefSeq" id="WP_367245806.1">
    <property type="nucleotide sequence ID" value="NZ_CP123413.1"/>
</dbReference>
<dbReference type="EMBL" id="JBAGNM010000001">
    <property type="protein sequence ID" value="MEW6953558.1"/>
    <property type="molecule type" value="Genomic_DNA"/>
</dbReference>
<evidence type="ECO:0000256" key="1">
    <source>
        <dbReference type="SAM" id="Phobius"/>
    </source>
</evidence>
<dbReference type="Proteomes" id="UP001555100">
    <property type="component" value="Unassembled WGS sequence"/>
</dbReference>
<accession>A0ABV3N8L2</accession>
<keyword evidence="1" id="KW-0472">Membrane</keyword>
<evidence type="ECO:0000313" key="2">
    <source>
        <dbReference type="EMBL" id="MEW6953558.1"/>
    </source>
</evidence>
<sequence>MNRLFAAIRVSWRSSIAFASIGTALTTLMLLPLLDIAFDVLMGDDLQSPDLVSTAYAAAVIGLIVSISAGIVSASAKDRNLGIFFEIHVRRRFDPIYWLAISAIPTMLGIVTAFVAFVSVYVVSGQALAPRDLFLLVPTALAVGFFLGIAATGVGVGLPDPYLGATLIGVFLPVAAGVIVPLNYAPSWIRHVATAIPGSRTVQAIHDRAITCSVVGVDVALSIVWALIGMVFVRVAVGRIRRGLKVSVV</sequence>
<gene>
    <name evidence="2" type="ORF">V3M73_00770</name>
</gene>
<proteinExistence type="predicted"/>
<keyword evidence="3" id="KW-1185">Reference proteome</keyword>
<evidence type="ECO:0000313" key="3">
    <source>
        <dbReference type="Proteomes" id="UP001555100"/>
    </source>
</evidence>
<feature type="transmembrane region" description="Helical" evidence="1">
    <location>
        <begin position="162"/>
        <end position="182"/>
    </location>
</feature>
<feature type="transmembrane region" description="Helical" evidence="1">
    <location>
        <begin position="96"/>
        <end position="121"/>
    </location>
</feature>
<feature type="transmembrane region" description="Helical" evidence="1">
    <location>
        <begin position="219"/>
        <end position="237"/>
    </location>
</feature>
<reference evidence="2 3" key="1">
    <citation type="submission" date="2024-01" db="EMBL/GenBank/DDBJ databases">
        <title>Genomic analysis and antimicrobial resistance profiles of Trueperella pyogenes isolated from domestic and wild animals.</title>
        <authorList>
            <person name="Magossi G."/>
            <person name="Gzyl K.E."/>
            <person name="Holman D.B."/>
            <person name="Amat S."/>
        </authorList>
    </citation>
    <scope>NUCLEOTIDE SEQUENCE [LARGE SCALE GENOMIC DNA]</scope>
    <source>
        <strain evidence="2 3">1494</strain>
    </source>
</reference>
<comment type="caution">
    <text evidence="2">The sequence shown here is derived from an EMBL/GenBank/DDBJ whole genome shotgun (WGS) entry which is preliminary data.</text>
</comment>
<keyword evidence="1" id="KW-0812">Transmembrane</keyword>